<reference evidence="1 2" key="1">
    <citation type="submission" date="2019-02" db="EMBL/GenBank/DDBJ databases">
        <title>Deep-cultivation of Planctomycetes and their phenomic and genomic characterization uncovers novel biology.</title>
        <authorList>
            <person name="Wiegand S."/>
            <person name="Jogler M."/>
            <person name="Boedeker C."/>
            <person name="Pinto D."/>
            <person name="Vollmers J."/>
            <person name="Rivas-Marin E."/>
            <person name="Kohn T."/>
            <person name="Peeters S.H."/>
            <person name="Heuer A."/>
            <person name="Rast P."/>
            <person name="Oberbeckmann S."/>
            <person name="Bunk B."/>
            <person name="Jeske O."/>
            <person name="Meyerdierks A."/>
            <person name="Storesund J.E."/>
            <person name="Kallscheuer N."/>
            <person name="Luecker S."/>
            <person name="Lage O.M."/>
            <person name="Pohl T."/>
            <person name="Merkel B.J."/>
            <person name="Hornburger P."/>
            <person name="Mueller R.-W."/>
            <person name="Bruemmer F."/>
            <person name="Labrenz M."/>
            <person name="Spormann A.M."/>
            <person name="Op Den Camp H."/>
            <person name="Overmann J."/>
            <person name="Amann R."/>
            <person name="Jetten M.S.M."/>
            <person name="Mascher T."/>
            <person name="Medema M.H."/>
            <person name="Devos D.P."/>
            <person name="Kaster A.-K."/>
            <person name="Ovreas L."/>
            <person name="Rohde M."/>
            <person name="Galperin M.Y."/>
            <person name="Jogler C."/>
        </authorList>
    </citation>
    <scope>NUCLEOTIDE SEQUENCE [LARGE SCALE GENOMIC DNA]</scope>
    <source>
        <strain evidence="1 2">Poly51</strain>
    </source>
</reference>
<dbReference type="EMBL" id="SJPW01000004">
    <property type="protein sequence ID" value="TWU54447.1"/>
    <property type="molecule type" value="Genomic_DNA"/>
</dbReference>
<gene>
    <name evidence="1" type="ORF">Poly51_31660</name>
</gene>
<protein>
    <recommendedName>
        <fullName evidence="3">Trm112p-like protein</fullName>
    </recommendedName>
</protein>
<organism evidence="1 2">
    <name type="scientific">Rubripirellula tenax</name>
    <dbReference type="NCBI Taxonomy" id="2528015"/>
    <lineage>
        <taxon>Bacteria</taxon>
        <taxon>Pseudomonadati</taxon>
        <taxon>Planctomycetota</taxon>
        <taxon>Planctomycetia</taxon>
        <taxon>Pirellulales</taxon>
        <taxon>Pirellulaceae</taxon>
        <taxon>Rubripirellula</taxon>
    </lineage>
</organism>
<name>A0A5C6F252_9BACT</name>
<evidence type="ECO:0000313" key="1">
    <source>
        <dbReference type="EMBL" id="TWU54447.1"/>
    </source>
</evidence>
<evidence type="ECO:0008006" key="3">
    <source>
        <dbReference type="Google" id="ProtNLM"/>
    </source>
</evidence>
<dbReference type="Pfam" id="PF03966">
    <property type="entry name" value="Trm112p"/>
    <property type="match status" value="1"/>
</dbReference>
<dbReference type="Proteomes" id="UP000318288">
    <property type="component" value="Unassembled WGS sequence"/>
</dbReference>
<evidence type="ECO:0000313" key="2">
    <source>
        <dbReference type="Proteomes" id="UP000318288"/>
    </source>
</evidence>
<dbReference type="AlphaFoldDB" id="A0A5C6F252"/>
<sequence>MLDQKLISLLRCPIDGTPLKEADSSIIDRVNQAIAAGSLRDRHDQKISRPVDGGLANQSQTRIYPIREGIPSLVADEAIDL</sequence>
<proteinExistence type="predicted"/>
<dbReference type="RefSeq" id="WP_146458671.1">
    <property type="nucleotide sequence ID" value="NZ_SJPW01000004.1"/>
</dbReference>
<dbReference type="Gene3D" id="2.20.25.10">
    <property type="match status" value="1"/>
</dbReference>
<comment type="caution">
    <text evidence="1">The sequence shown here is derived from an EMBL/GenBank/DDBJ whole genome shotgun (WGS) entry which is preliminary data.</text>
</comment>
<dbReference type="SUPFAM" id="SSF158997">
    <property type="entry name" value="Trm112p-like"/>
    <property type="match status" value="1"/>
</dbReference>
<accession>A0A5C6F252</accession>
<dbReference type="InterPro" id="IPR005651">
    <property type="entry name" value="Trm112-like"/>
</dbReference>
<dbReference type="OrthoDB" id="9812205at2"/>
<keyword evidence="2" id="KW-1185">Reference proteome</keyword>